<reference evidence="9 10" key="1">
    <citation type="journal article" date="2018" name="Sci. Rep.">
        <title>Raphidocelis subcapitata (=Pseudokirchneriella subcapitata) provides an insight into genome evolution and environmental adaptations in the Sphaeropleales.</title>
        <authorList>
            <person name="Suzuki S."/>
            <person name="Yamaguchi H."/>
            <person name="Nakajima N."/>
            <person name="Kawachi M."/>
        </authorList>
    </citation>
    <scope>NUCLEOTIDE SEQUENCE [LARGE SCALE GENOMIC DNA]</scope>
    <source>
        <strain evidence="9 10">NIES-35</strain>
    </source>
</reference>
<keyword evidence="4" id="KW-0418">Kinase</keyword>
<organism evidence="9 10">
    <name type="scientific">Raphidocelis subcapitata</name>
    <dbReference type="NCBI Taxonomy" id="307507"/>
    <lineage>
        <taxon>Eukaryota</taxon>
        <taxon>Viridiplantae</taxon>
        <taxon>Chlorophyta</taxon>
        <taxon>core chlorophytes</taxon>
        <taxon>Chlorophyceae</taxon>
        <taxon>CS clade</taxon>
        <taxon>Sphaeropleales</taxon>
        <taxon>Selenastraceae</taxon>
        <taxon>Raphidocelis</taxon>
    </lineage>
</organism>
<feature type="domain" description="Protein kinase" evidence="8">
    <location>
        <begin position="12"/>
        <end position="282"/>
    </location>
</feature>
<name>A0A2V0PDE0_9CHLO</name>
<dbReference type="Proteomes" id="UP000247498">
    <property type="component" value="Unassembled WGS sequence"/>
</dbReference>
<accession>A0A2V0PDE0</accession>
<keyword evidence="1" id="KW-0723">Serine/threonine-protein kinase</keyword>
<dbReference type="Gene3D" id="1.10.510.10">
    <property type="entry name" value="Transferase(Phosphotransferase) domain 1"/>
    <property type="match status" value="1"/>
</dbReference>
<dbReference type="SMART" id="SM00220">
    <property type="entry name" value="S_TKc"/>
    <property type="match status" value="1"/>
</dbReference>
<dbReference type="AlphaFoldDB" id="A0A2V0PDE0"/>
<dbReference type="InterPro" id="IPR011009">
    <property type="entry name" value="Kinase-like_dom_sf"/>
</dbReference>
<protein>
    <submittedName>
        <fullName evidence="9">Sulfur stress regulator</fullName>
    </submittedName>
</protein>
<evidence type="ECO:0000256" key="2">
    <source>
        <dbReference type="ARBA" id="ARBA00022679"/>
    </source>
</evidence>
<proteinExistence type="predicted"/>
<dbReference type="PROSITE" id="PS50011">
    <property type="entry name" value="PROTEIN_KINASE_DOM"/>
    <property type="match status" value="1"/>
</dbReference>
<keyword evidence="5 6" id="KW-0067">ATP-binding</keyword>
<dbReference type="GO" id="GO:0004674">
    <property type="term" value="F:protein serine/threonine kinase activity"/>
    <property type="evidence" value="ECO:0007669"/>
    <property type="project" value="UniProtKB-KW"/>
</dbReference>
<dbReference type="InterPro" id="IPR000719">
    <property type="entry name" value="Prot_kinase_dom"/>
</dbReference>
<dbReference type="EMBL" id="BDRX01000072">
    <property type="protein sequence ID" value="GBF95923.1"/>
    <property type="molecule type" value="Genomic_DNA"/>
</dbReference>
<dbReference type="FunFam" id="1.10.510.10:FF:000571">
    <property type="entry name" value="Maternal embryonic leucine zipper kinase"/>
    <property type="match status" value="1"/>
</dbReference>
<keyword evidence="3 6" id="KW-0547">Nucleotide-binding</keyword>
<dbReference type="Pfam" id="PF00069">
    <property type="entry name" value="Pkinase"/>
    <property type="match status" value="1"/>
</dbReference>
<evidence type="ECO:0000256" key="7">
    <source>
        <dbReference type="SAM" id="MobiDB-lite"/>
    </source>
</evidence>
<evidence type="ECO:0000313" key="9">
    <source>
        <dbReference type="EMBL" id="GBF95923.1"/>
    </source>
</evidence>
<dbReference type="CDD" id="cd14003">
    <property type="entry name" value="STKc_AMPK-like"/>
    <property type="match status" value="1"/>
</dbReference>
<evidence type="ECO:0000256" key="5">
    <source>
        <dbReference type="ARBA" id="ARBA00022840"/>
    </source>
</evidence>
<evidence type="ECO:0000259" key="8">
    <source>
        <dbReference type="PROSITE" id="PS50011"/>
    </source>
</evidence>
<gene>
    <name evidence="9" type="ORF">Rsub_08046</name>
</gene>
<evidence type="ECO:0000256" key="3">
    <source>
        <dbReference type="ARBA" id="ARBA00022741"/>
    </source>
</evidence>
<evidence type="ECO:0000313" key="10">
    <source>
        <dbReference type="Proteomes" id="UP000247498"/>
    </source>
</evidence>
<feature type="compositionally biased region" description="Low complexity" evidence="7">
    <location>
        <begin position="322"/>
        <end position="332"/>
    </location>
</feature>
<keyword evidence="10" id="KW-1185">Reference proteome</keyword>
<dbReference type="SUPFAM" id="SSF56112">
    <property type="entry name" value="Protein kinase-like (PK-like)"/>
    <property type="match status" value="1"/>
</dbReference>
<dbReference type="PANTHER" id="PTHR24346:SF82">
    <property type="entry name" value="KP78A-RELATED"/>
    <property type="match status" value="1"/>
</dbReference>
<sequence>MRPPDLDDSRRYELLQELGQGAFGSVMLAKDTLTGELVAIKSVERDFLSRRCVRDEILNHASLHHPHVIGFRRAFLSRGRRRVNIVMDYASGGTMVELVQERRRLREPLARWFFQQLVVAVDYCHKKGVVLRDIKLDNLLLQPAPGLPQPLLRICDFGYSRSDARGGKCYSKVGTLNYIAPEVLSNRAAGYDGRAADVWSCGVVLYALLTGRFPYGAPAPSAPRPEFAAGVLRMLREMHGRAYAEPDAGEVSKGCLALIERMLEPDPRRRITVPQILKDRWFSATLPSTALTMNERYLQLTPAREQSPPEVRAVVEAMARAAEASASASDSGSGDEGSEGSCATAWQPAVV</sequence>
<dbReference type="OrthoDB" id="503873at2759"/>
<dbReference type="PROSITE" id="PS00107">
    <property type="entry name" value="PROTEIN_KINASE_ATP"/>
    <property type="match status" value="1"/>
</dbReference>
<keyword evidence="2" id="KW-0808">Transferase</keyword>
<evidence type="ECO:0000256" key="6">
    <source>
        <dbReference type="PROSITE-ProRule" id="PRU10141"/>
    </source>
</evidence>
<dbReference type="InParanoid" id="A0A2V0PDE0"/>
<comment type="caution">
    <text evidence="9">The sequence shown here is derived from an EMBL/GenBank/DDBJ whole genome shotgun (WGS) entry which is preliminary data.</text>
</comment>
<feature type="binding site" evidence="6">
    <location>
        <position position="41"/>
    </location>
    <ligand>
        <name>ATP</name>
        <dbReference type="ChEBI" id="CHEBI:30616"/>
    </ligand>
</feature>
<dbReference type="GO" id="GO:0005737">
    <property type="term" value="C:cytoplasm"/>
    <property type="evidence" value="ECO:0007669"/>
    <property type="project" value="TreeGrafter"/>
</dbReference>
<dbReference type="GO" id="GO:0005524">
    <property type="term" value="F:ATP binding"/>
    <property type="evidence" value="ECO:0007669"/>
    <property type="project" value="UniProtKB-UniRule"/>
</dbReference>
<evidence type="ECO:0000256" key="4">
    <source>
        <dbReference type="ARBA" id="ARBA00022777"/>
    </source>
</evidence>
<dbReference type="STRING" id="307507.A0A2V0PDE0"/>
<dbReference type="InterPro" id="IPR017441">
    <property type="entry name" value="Protein_kinase_ATP_BS"/>
</dbReference>
<dbReference type="GO" id="GO:0035556">
    <property type="term" value="P:intracellular signal transduction"/>
    <property type="evidence" value="ECO:0007669"/>
    <property type="project" value="TreeGrafter"/>
</dbReference>
<feature type="region of interest" description="Disordered" evidence="7">
    <location>
        <begin position="322"/>
        <end position="351"/>
    </location>
</feature>
<evidence type="ECO:0000256" key="1">
    <source>
        <dbReference type="ARBA" id="ARBA00022527"/>
    </source>
</evidence>
<dbReference type="PANTHER" id="PTHR24346">
    <property type="entry name" value="MAP/MICROTUBULE AFFINITY-REGULATING KINASE"/>
    <property type="match status" value="1"/>
</dbReference>